<comment type="caution">
    <text evidence="2">The sequence shown here is derived from an EMBL/GenBank/DDBJ whole genome shotgun (WGS) entry which is preliminary data.</text>
</comment>
<reference evidence="2" key="1">
    <citation type="submission" date="2021-09" db="EMBL/GenBank/DDBJ databases">
        <authorList>
            <person name="Wu T."/>
            <person name="Guo S.Z."/>
        </authorList>
    </citation>
    <scope>NUCLEOTIDE SEQUENCE</scope>
    <source>
        <strain evidence="2">RSS-23</strain>
    </source>
</reference>
<sequence length="162" mass="17669">MTPASVPALPALPLKAMHPGLSPAWWPPAPGWWLVLLVVVLLAGGVVCWLHGKRKRTNALMHYFDHALAQAITPAAQVAAMSELLRRAARSVDPLADRLAGLAWLQFLDAGLPHPVFTSNQGTSDIGATLLEGAFRPQVEVHAVDALRQHARQRYVLWMRGI</sequence>
<gene>
    <name evidence="2" type="ORF">K7B09_09225</name>
</gene>
<dbReference type="Proteomes" id="UP001430290">
    <property type="component" value="Unassembled WGS sequence"/>
</dbReference>
<dbReference type="InterPro" id="IPR025489">
    <property type="entry name" value="DUF4381"/>
</dbReference>
<keyword evidence="3" id="KW-1185">Reference proteome</keyword>
<dbReference type="Pfam" id="PF14316">
    <property type="entry name" value="DUF4381"/>
    <property type="match status" value="1"/>
</dbReference>
<evidence type="ECO:0000313" key="3">
    <source>
        <dbReference type="Proteomes" id="UP001430290"/>
    </source>
</evidence>
<organism evidence="2 3">
    <name type="scientific">Thermomonas beijingensis</name>
    <dbReference type="NCBI Taxonomy" id="2872701"/>
    <lineage>
        <taxon>Bacteria</taxon>
        <taxon>Pseudomonadati</taxon>
        <taxon>Pseudomonadota</taxon>
        <taxon>Gammaproteobacteria</taxon>
        <taxon>Lysobacterales</taxon>
        <taxon>Lysobacteraceae</taxon>
        <taxon>Thermomonas</taxon>
    </lineage>
</organism>
<dbReference type="EMBL" id="JAIQDJ010000004">
    <property type="protein sequence ID" value="MBZ4186504.1"/>
    <property type="molecule type" value="Genomic_DNA"/>
</dbReference>
<evidence type="ECO:0000313" key="2">
    <source>
        <dbReference type="EMBL" id="MBZ4186504.1"/>
    </source>
</evidence>
<protein>
    <submittedName>
        <fullName evidence="2">DUF4381 domain-containing protein</fullName>
    </submittedName>
</protein>
<keyword evidence="1" id="KW-0812">Transmembrane</keyword>
<name>A0ABS7TF62_9GAMM</name>
<dbReference type="RefSeq" id="WP_223629179.1">
    <property type="nucleotide sequence ID" value="NZ_JAIQDJ010000004.1"/>
</dbReference>
<proteinExistence type="predicted"/>
<keyword evidence="1" id="KW-0472">Membrane</keyword>
<evidence type="ECO:0000256" key="1">
    <source>
        <dbReference type="SAM" id="Phobius"/>
    </source>
</evidence>
<feature type="transmembrane region" description="Helical" evidence="1">
    <location>
        <begin position="31"/>
        <end position="52"/>
    </location>
</feature>
<keyword evidence="1" id="KW-1133">Transmembrane helix</keyword>
<accession>A0ABS7TF62</accession>